<name>A0A395IQ95_9HELO</name>
<evidence type="ECO:0000256" key="1">
    <source>
        <dbReference type="SAM" id="MobiDB-lite"/>
    </source>
</evidence>
<dbReference type="SUPFAM" id="SSF56112">
    <property type="entry name" value="Protein kinase-like (PK-like)"/>
    <property type="match status" value="1"/>
</dbReference>
<dbReference type="PANTHER" id="PTHR44167:SF30">
    <property type="entry name" value="PHOSPHORYLASE KINASE"/>
    <property type="match status" value="1"/>
</dbReference>
<comment type="caution">
    <text evidence="2">The sequence shown here is derived from an EMBL/GenBank/DDBJ whole genome shotgun (WGS) entry which is preliminary data.</text>
</comment>
<feature type="compositionally biased region" description="Low complexity" evidence="1">
    <location>
        <begin position="186"/>
        <end position="201"/>
    </location>
</feature>
<reference evidence="2 3" key="1">
    <citation type="submission" date="2018-06" db="EMBL/GenBank/DDBJ databases">
        <title>Genome Sequence of the Brown Rot Fungal Pathogen Monilinia fructigena.</title>
        <authorList>
            <person name="Landi L."/>
            <person name="De Miccolis Angelini R.M."/>
            <person name="Pollastro S."/>
            <person name="Abate D."/>
            <person name="Faretra F."/>
            <person name="Romanazzi G."/>
        </authorList>
    </citation>
    <scope>NUCLEOTIDE SEQUENCE [LARGE SCALE GENOMIC DNA]</scope>
    <source>
        <strain evidence="2 3">Mfrg269</strain>
    </source>
</reference>
<dbReference type="OrthoDB" id="407410at2759"/>
<dbReference type="GO" id="GO:0004674">
    <property type="term" value="F:protein serine/threonine kinase activity"/>
    <property type="evidence" value="ECO:0007669"/>
    <property type="project" value="TreeGrafter"/>
</dbReference>
<dbReference type="Gene3D" id="1.10.510.10">
    <property type="entry name" value="Transferase(Phosphotransferase) domain 1"/>
    <property type="match status" value="1"/>
</dbReference>
<dbReference type="GO" id="GO:0005634">
    <property type="term" value="C:nucleus"/>
    <property type="evidence" value="ECO:0007669"/>
    <property type="project" value="TreeGrafter"/>
</dbReference>
<feature type="region of interest" description="Disordered" evidence="1">
    <location>
        <begin position="114"/>
        <end position="209"/>
    </location>
</feature>
<dbReference type="Proteomes" id="UP000249056">
    <property type="component" value="Unassembled WGS sequence"/>
</dbReference>
<gene>
    <name evidence="2" type="ORF">DID88_005023</name>
</gene>
<dbReference type="AlphaFoldDB" id="A0A395IQ95"/>
<dbReference type="EMBL" id="QKRW01000024">
    <property type="protein sequence ID" value="RAL62457.1"/>
    <property type="molecule type" value="Genomic_DNA"/>
</dbReference>
<feature type="compositionally biased region" description="Polar residues" evidence="1">
    <location>
        <begin position="114"/>
        <end position="129"/>
    </location>
</feature>
<feature type="compositionally biased region" description="Polar residues" evidence="1">
    <location>
        <begin position="155"/>
        <end position="164"/>
    </location>
</feature>
<dbReference type="GO" id="GO:0044773">
    <property type="term" value="P:mitotic DNA damage checkpoint signaling"/>
    <property type="evidence" value="ECO:0007669"/>
    <property type="project" value="TreeGrafter"/>
</dbReference>
<keyword evidence="3" id="KW-1185">Reference proteome</keyword>
<protein>
    <recommendedName>
        <fullName evidence="4">Protein kinase domain-containing protein</fullName>
    </recommendedName>
</protein>
<organism evidence="2 3">
    <name type="scientific">Monilinia fructigena</name>
    <dbReference type="NCBI Taxonomy" id="38457"/>
    <lineage>
        <taxon>Eukaryota</taxon>
        <taxon>Fungi</taxon>
        <taxon>Dikarya</taxon>
        <taxon>Ascomycota</taxon>
        <taxon>Pezizomycotina</taxon>
        <taxon>Leotiomycetes</taxon>
        <taxon>Helotiales</taxon>
        <taxon>Sclerotiniaceae</taxon>
        <taxon>Monilinia</taxon>
    </lineage>
</organism>
<dbReference type="InterPro" id="IPR011009">
    <property type="entry name" value="Kinase-like_dom_sf"/>
</dbReference>
<evidence type="ECO:0000313" key="2">
    <source>
        <dbReference type="EMBL" id="RAL62457.1"/>
    </source>
</evidence>
<evidence type="ECO:0000313" key="3">
    <source>
        <dbReference type="Proteomes" id="UP000249056"/>
    </source>
</evidence>
<sequence length="209" mass="23332">MPLFDYPSPYWDTIGDPALDLIDRMLTVDPDMRYTVDECLAHPWMTQKTISLHDSTDGLVGGLAGLDFSRRKIARERTLLSAINEVKVSKIIQIESDKDPVKIYVKNPNAKSNCINQPASQQEPVQNVTKNEDAPAAQRDPNEFMEMGGKGDQTLFDNNNNKTGESIYPEDVVTKAKSPEIEAPASRTPNTKTTKTNTPRSKTPRRANK</sequence>
<evidence type="ECO:0008006" key="4">
    <source>
        <dbReference type="Google" id="ProtNLM"/>
    </source>
</evidence>
<accession>A0A395IQ95</accession>
<dbReference type="PANTHER" id="PTHR44167">
    <property type="entry name" value="OVARIAN-SPECIFIC SERINE/THREONINE-PROTEIN KINASE LOK-RELATED"/>
    <property type="match status" value="1"/>
</dbReference>
<proteinExistence type="predicted"/>